<proteinExistence type="inferred from homology"/>
<keyword evidence="4 6" id="KW-1133">Transmembrane helix</keyword>
<name>A0A158QC88_HYMDI</name>
<feature type="transmembrane region" description="Helical" evidence="6">
    <location>
        <begin position="337"/>
        <end position="355"/>
    </location>
</feature>
<dbReference type="InterPro" id="IPR012926">
    <property type="entry name" value="TMEM120A/B"/>
</dbReference>
<comment type="subcellular location">
    <subcellularLocation>
        <location evidence="1">Membrane</location>
        <topology evidence="1">Multi-pass membrane protein</topology>
    </subcellularLocation>
</comment>
<dbReference type="GO" id="GO:0016020">
    <property type="term" value="C:membrane"/>
    <property type="evidence" value="ECO:0007669"/>
    <property type="project" value="UniProtKB-SubCell"/>
</dbReference>
<dbReference type="Pfam" id="PF07851">
    <property type="entry name" value="TMEM120A-B"/>
    <property type="match status" value="1"/>
</dbReference>
<protein>
    <submittedName>
        <fullName evidence="9">Transmembrane protein 120 homolog</fullName>
    </submittedName>
</protein>
<sequence>MSSILGNPSNMNEMNELVAKFESEFSAFEKRYDDYTELSGKIRTQQNACKRDIKHYKMYIKMLHSKLAKIEPIASQEEQLQISLMRNSFEDKWLTLREVEDCLPKQNGLYLRIILGPVDVSFNNKQDKFEYKNNYENFKITVSAIISLFALFLYFFNSISLLDSIFHLLIVWYYCTLTIRERILMQNGSRIKGWWATYHFILTVEAAVMLIWYDFLRDMFPLKDLLHHHALVMFCRPSSRSYSEFRDQFMFYSFYILIVQCMQYYYQMGCLYKLRALGQRPSMDITVDGYMTWMSSRLSFVLVFLLSAYAFQIYNAYSLYCIAKAPYCQEWQPGVVALIYTFTATGNLITTLLVVKSKMALLNPSKRGFLRKKYSTVFHSDVSGVASKQYPEASESAKEK</sequence>
<evidence type="ECO:0000256" key="4">
    <source>
        <dbReference type="ARBA" id="ARBA00022989"/>
    </source>
</evidence>
<dbReference type="OrthoDB" id="2015098at2759"/>
<evidence type="ECO:0000256" key="3">
    <source>
        <dbReference type="ARBA" id="ARBA00022692"/>
    </source>
</evidence>
<comment type="similarity">
    <text evidence="2">Belongs to the TMEM120 family.</text>
</comment>
<evidence type="ECO:0000256" key="2">
    <source>
        <dbReference type="ARBA" id="ARBA00009700"/>
    </source>
</evidence>
<dbReference type="PANTHER" id="PTHR21433:SF0">
    <property type="entry name" value="TRANSMEMBRANE PROTEIN 120 HOMOLOG"/>
    <property type="match status" value="1"/>
</dbReference>
<evidence type="ECO:0000256" key="5">
    <source>
        <dbReference type="ARBA" id="ARBA00023136"/>
    </source>
</evidence>
<dbReference type="AlphaFoldDB" id="A0A158QC88"/>
<reference evidence="9" key="1">
    <citation type="submission" date="2016-04" db="UniProtKB">
        <authorList>
            <consortium name="WormBaseParasite"/>
        </authorList>
    </citation>
    <scope>IDENTIFICATION</scope>
</reference>
<feature type="transmembrane region" description="Helical" evidence="6">
    <location>
        <begin position="249"/>
        <end position="266"/>
    </location>
</feature>
<keyword evidence="3 6" id="KW-0812">Transmembrane</keyword>
<dbReference type="WBParaSite" id="HDID_0000112601-mRNA-1">
    <property type="protein sequence ID" value="HDID_0000112601-mRNA-1"/>
    <property type="gene ID" value="HDID_0000112601"/>
</dbReference>
<evidence type="ECO:0000313" key="7">
    <source>
        <dbReference type="EMBL" id="VDL18588.1"/>
    </source>
</evidence>
<reference evidence="7 8" key="2">
    <citation type="submission" date="2018-11" db="EMBL/GenBank/DDBJ databases">
        <authorList>
            <consortium name="Pathogen Informatics"/>
        </authorList>
    </citation>
    <scope>NUCLEOTIDE SEQUENCE [LARGE SCALE GENOMIC DNA]</scope>
</reference>
<dbReference type="PANTHER" id="PTHR21433">
    <property type="entry name" value="TRANSMEMBRANE PROTEIN INDUCED BY TUMOR NECROSIS FACTOR ALPHA"/>
    <property type="match status" value="1"/>
</dbReference>
<accession>A0A158QC88</accession>
<organism evidence="9">
    <name type="scientific">Hymenolepis diminuta</name>
    <name type="common">Rat tapeworm</name>
    <dbReference type="NCBI Taxonomy" id="6216"/>
    <lineage>
        <taxon>Eukaryota</taxon>
        <taxon>Metazoa</taxon>
        <taxon>Spiralia</taxon>
        <taxon>Lophotrochozoa</taxon>
        <taxon>Platyhelminthes</taxon>
        <taxon>Cestoda</taxon>
        <taxon>Eucestoda</taxon>
        <taxon>Cyclophyllidea</taxon>
        <taxon>Hymenolepididae</taxon>
        <taxon>Hymenolepis</taxon>
    </lineage>
</organism>
<evidence type="ECO:0000313" key="8">
    <source>
        <dbReference type="Proteomes" id="UP000274504"/>
    </source>
</evidence>
<keyword evidence="5 6" id="KW-0472">Membrane</keyword>
<evidence type="ECO:0000256" key="6">
    <source>
        <dbReference type="SAM" id="Phobius"/>
    </source>
</evidence>
<evidence type="ECO:0000256" key="1">
    <source>
        <dbReference type="ARBA" id="ARBA00004141"/>
    </source>
</evidence>
<gene>
    <name evidence="7" type="ORF">HDID_LOCUS1127</name>
</gene>
<feature type="transmembrane region" description="Helical" evidence="6">
    <location>
        <begin position="298"/>
        <end position="317"/>
    </location>
</feature>
<dbReference type="Proteomes" id="UP000274504">
    <property type="component" value="Unassembled WGS sequence"/>
</dbReference>
<feature type="transmembrane region" description="Helical" evidence="6">
    <location>
        <begin position="195"/>
        <end position="213"/>
    </location>
</feature>
<evidence type="ECO:0000313" key="9">
    <source>
        <dbReference type="WBParaSite" id="HDID_0000112601-mRNA-1"/>
    </source>
</evidence>
<dbReference type="EMBL" id="UYSG01000190">
    <property type="protein sequence ID" value="VDL18588.1"/>
    <property type="molecule type" value="Genomic_DNA"/>
</dbReference>